<dbReference type="SUPFAM" id="SSF48452">
    <property type="entry name" value="TPR-like"/>
    <property type="match status" value="1"/>
</dbReference>
<dbReference type="InterPro" id="IPR011990">
    <property type="entry name" value="TPR-like_helical_dom_sf"/>
</dbReference>
<sequence length="409" mass="44189">MRIRRHVLAYTVCALALSACGATQQHEISLKIDPKQQAEFLADKPDKLKRLYGRVLPEGDRNTVLNYTRIGVAAFEAGEIETAGKALDEALNRIEAIYADNEKAEAARSKFVKENAKDFKGEPYERAMAYYYRGLAYLAEGDYENARASFKGGMLQDSLAVDEKFNADFASLAFLEGWSSHCMGRKDAAASAFAEAHKLRSDLMAPSPKDNLLLIAESGTSPTKVSTGEFKEKMEPHRGTPGIEHAAFTMGEKTVPAALAEDVWFQASTRGGRQVQAILDGKAEFKDGMNTAAVIGIGGGLGMINAGSHYNDNNMAAAGAIVLLVGLMAHAAAAATTPEADLRYWDNLPDNLHFATLRIPDGEVAVTMADSQNKPVQMRVAHKGKRAIGWGRTHSALAIPTIAPFAVKE</sequence>
<reference evidence="2 3" key="1">
    <citation type="submission" date="2019-07" db="EMBL/GenBank/DDBJ databases">
        <title>Whole genome shotgun sequence of Skermanella aerolata NBRC 106429.</title>
        <authorList>
            <person name="Hosoyama A."/>
            <person name="Uohara A."/>
            <person name="Ohji S."/>
            <person name="Ichikawa N."/>
        </authorList>
    </citation>
    <scope>NUCLEOTIDE SEQUENCE [LARGE SCALE GENOMIC DNA]</scope>
    <source>
        <strain evidence="2 3">NBRC 106429</strain>
    </source>
</reference>
<keyword evidence="1" id="KW-0732">Signal</keyword>
<feature type="signal peptide" evidence="1">
    <location>
        <begin position="1"/>
        <end position="21"/>
    </location>
</feature>
<evidence type="ECO:0000313" key="2">
    <source>
        <dbReference type="EMBL" id="GEO37598.1"/>
    </source>
</evidence>
<organism evidence="2 3">
    <name type="scientific">Skermanella aerolata</name>
    <dbReference type="NCBI Taxonomy" id="393310"/>
    <lineage>
        <taxon>Bacteria</taxon>
        <taxon>Pseudomonadati</taxon>
        <taxon>Pseudomonadota</taxon>
        <taxon>Alphaproteobacteria</taxon>
        <taxon>Rhodospirillales</taxon>
        <taxon>Azospirillaceae</taxon>
        <taxon>Skermanella</taxon>
    </lineage>
</organism>
<protein>
    <recommendedName>
        <fullName evidence="4">Tetratricopeptide repeat protein</fullName>
    </recommendedName>
</protein>
<feature type="chain" id="PRO_5021845233" description="Tetratricopeptide repeat protein" evidence="1">
    <location>
        <begin position="22"/>
        <end position="409"/>
    </location>
</feature>
<gene>
    <name evidence="2" type="ORF">SAE02_17460</name>
</gene>
<comment type="caution">
    <text evidence="2">The sequence shown here is derived from an EMBL/GenBank/DDBJ whole genome shotgun (WGS) entry which is preliminary data.</text>
</comment>
<dbReference type="AlphaFoldDB" id="A0A512DMA5"/>
<dbReference type="Gene3D" id="1.25.40.10">
    <property type="entry name" value="Tetratricopeptide repeat domain"/>
    <property type="match status" value="1"/>
</dbReference>
<dbReference type="RefSeq" id="WP_052830918.1">
    <property type="nucleotide sequence ID" value="NZ_BJYZ01000006.1"/>
</dbReference>
<dbReference type="OrthoDB" id="7319921at2"/>
<evidence type="ECO:0008006" key="4">
    <source>
        <dbReference type="Google" id="ProtNLM"/>
    </source>
</evidence>
<keyword evidence="3" id="KW-1185">Reference proteome</keyword>
<dbReference type="EMBL" id="BJYZ01000006">
    <property type="protein sequence ID" value="GEO37598.1"/>
    <property type="molecule type" value="Genomic_DNA"/>
</dbReference>
<accession>A0A512DMA5</accession>
<dbReference type="PROSITE" id="PS51257">
    <property type="entry name" value="PROKAR_LIPOPROTEIN"/>
    <property type="match status" value="1"/>
</dbReference>
<name>A0A512DMA5_9PROT</name>
<evidence type="ECO:0000313" key="3">
    <source>
        <dbReference type="Proteomes" id="UP000321523"/>
    </source>
</evidence>
<evidence type="ECO:0000256" key="1">
    <source>
        <dbReference type="SAM" id="SignalP"/>
    </source>
</evidence>
<dbReference type="Proteomes" id="UP000321523">
    <property type="component" value="Unassembled WGS sequence"/>
</dbReference>
<proteinExistence type="predicted"/>